<dbReference type="GO" id="GO:0016020">
    <property type="term" value="C:membrane"/>
    <property type="evidence" value="ECO:0007669"/>
    <property type="project" value="UniProtKB-SubCell"/>
</dbReference>
<evidence type="ECO:0000256" key="6">
    <source>
        <dbReference type="ARBA" id="ARBA00022737"/>
    </source>
</evidence>
<accession>A0ABD3LSF7</accession>
<evidence type="ECO:0000256" key="1">
    <source>
        <dbReference type="ARBA" id="ARBA00004479"/>
    </source>
</evidence>
<evidence type="ECO:0000256" key="4">
    <source>
        <dbReference type="ARBA" id="ARBA00022692"/>
    </source>
</evidence>
<evidence type="ECO:0000256" key="3">
    <source>
        <dbReference type="ARBA" id="ARBA00022614"/>
    </source>
</evidence>
<dbReference type="Pfam" id="PF00560">
    <property type="entry name" value="LRR_1"/>
    <property type="match status" value="5"/>
</dbReference>
<keyword evidence="13" id="KW-1185">Reference proteome</keyword>
<keyword evidence="5" id="KW-0732">Signal</keyword>
<keyword evidence="10" id="KW-0325">Glycoprotein</keyword>
<evidence type="ECO:0000256" key="11">
    <source>
        <dbReference type="SAM" id="Phobius"/>
    </source>
</evidence>
<dbReference type="PRINTS" id="PR00019">
    <property type="entry name" value="LEURICHRPT"/>
</dbReference>
<evidence type="ECO:0000313" key="13">
    <source>
        <dbReference type="Proteomes" id="UP001634007"/>
    </source>
</evidence>
<dbReference type="FunFam" id="3.80.10.10:FF:000722">
    <property type="entry name" value="Leucine-rich repeat receptor-like protein kinase"/>
    <property type="match status" value="1"/>
</dbReference>
<evidence type="ECO:0000256" key="10">
    <source>
        <dbReference type="ARBA" id="ARBA00023180"/>
    </source>
</evidence>
<dbReference type="AlphaFoldDB" id="A0ABD3LSF7"/>
<dbReference type="InterPro" id="IPR032675">
    <property type="entry name" value="LRR_dom_sf"/>
</dbReference>
<dbReference type="Proteomes" id="UP001634007">
    <property type="component" value="Unassembled WGS sequence"/>
</dbReference>
<dbReference type="Gene3D" id="3.80.10.10">
    <property type="entry name" value="Ribonuclease Inhibitor"/>
    <property type="match status" value="1"/>
</dbReference>
<keyword evidence="9" id="KW-0675">Receptor</keyword>
<keyword evidence="8 11" id="KW-0472">Membrane</keyword>
<dbReference type="SUPFAM" id="SSF52058">
    <property type="entry name" value="L domain-like"/>
    <property type="match status" value="1"/>
</dbReference>
<dbReference type="EMBL" id="JBJKBG010000001">
    <property type="protein sequence ID" value="KAL3753449.1"/>
    <property type="molecule type" value="Genomic_DNA"/>
</dbReference>
<comment type="subcellular location">
    <subcellularLocation>
        <location evidence="1">Membrane</location>
        <topology evidence="1">Single-pass type I membrane protein</topology>
    </subcellularLocation>
</comment>
<evidence type="ECO:0000313" key="12">
    <source>
        <dbReference type="EMBL" id="KAL3753449.1"/>
    </source>
</evidence>
<evidence type="ECO:0000256" key="5">
    <source>
        <dbReference type="ARBA" id="ARBA00022729"/>
    </source>
</evidence>
<feature type="transmembrane region" description="Helical" evidence="11">
    <location>
        <begin position="374"/>
        <end position="397"/>
    </location>
</feature>
<keyword evidence="4 11" id="KW-0812">Transmembrane</keyword>
<comment type="caution">
    <text evidence="12">The sequence shown here is derived from an EMBL/GenBank/DDBJ whole genome shotgun (WGS) entry which is preliminary data.</text>
</comment>
<keyword evidence="2" id="KW-0597">Phosphoprotein</keyword>
<name>A0ABD3LSF7_EUCGL</name>
<gene>
    <name evidence="12" type="ORF">ACJRO7_000794</name>
</gene>
<evidence type="ECO:0000256" key="9">
    <source>
        <dbReference type="ARBA" id="ARBA00023170"/>
    </source>
</evidence>
<evidence type="ECO:0000256" key="7">
    <source>
        <dbReference type="ARBA" id="ARBA00022989"/>
    </source>
</evidence>
<keyword evidence="6" id="KW-0677">Repeat</keyword>
<organism evidence="12 13">
    <name type="scientific">Eucalyptus globulus</name>
    <name type="common">Tasmanian blue gum</name>
    <dbReference type="NCBI Taxonomy" id="34317"/>
    <lineage>
        <taxon>Eukaryota</taxon>
        <taxon>Viridiplantae</taxon>
        <taxon>Streptophyta</taxon>
        <taxon>Embryophyta</taxon>
        <taxon>Tracheophyta</taxon>
        <taxon>Spermatophyta</taxon>
        <taxon>Magnoliopsida</taxon>
        <taxon>eudicotyledons</taxon>
        <taxon>Gunneridae</taxon>
        <taxon>Pentapetalae</taxon>
        <taxon>rosids</taxon>
        <taxon>malvids</taxon>
        <taxon>Myrtales</taxon>
        <taxon>Myrtaceae</taxon>
        <taxon>Myrtoideae</taxon>
        <taxon>Eucalypteae</taxon>
        <taxon>Eucalyptus</taxon>
    </lineage>
</organism>
<evidence type="ECO:0000256" key="8">
    <source>
        <dbReference type="ARBA" id="ARBA00023136"/>
    </source>
</evidence>
<dbReference type="FunFam" id="3.80.10.10:FF:000095">
    <property type="entry name" value="LRR receptor-like serine/threonine-protein kinase GSO1"/>
    <property type="match status" value="1"/>
</dbReference>
<proteinExistence type="predicted"/>
<dbReference type="PANTHER" id="PTHR48061">
    <property type="entry name" value="LEUCINE-RICH REPEAT RECEPTOR PROTEIN KINASE EMS1-LIKE-RELATED"/>
    <property type="match status" value="1"/>
</dbReference>
<evidence type="ECO:0000256" key="2">
    <source>
        <dbReference type="ARBA" id="ARBA00022553"/>
    </source>
</evidence>
<keyword evidence="7 11" id="KW-1133">Transmembrane helix</keyword>
<keyword evidence="3" id="KW-0433">Leucine-rich repeat</keyword>
<dbReference type="Pfam" id="PF13855">
    <property type="entry name" value="LRR_8"/>
    <property type="match status" value="1"/>
</dbReference>
<protein>
    <submittedName>
        <fullName evidence="12">Uncharacterized protein</fullName>
    </submittedName>
</protein>
<reference evidence="12 13" key="1">
    <citation type="submission" date="2024-11" db="EMBL/GenBank/DDBJ databases">
        <title>Chromosome-level genome assembly of Eucalyptus globulus Labill. provides insights into its genome evolution.</title>
        <authorList>
            <person name="Li X."/>
        </authorList>
    </citation>
    <scope>NUCLEOTIDE SEQUENCE [LARGE SCALE GENOMIC DNA]</scope>
    <source>
        <strain evidence="12">CL2024</strain>
        <tissue evidence="12">Fresh tender leaves</tissue>
    </source>
</reference>
<dbReference type="InterPro" id="IPR001611">
    <property type="entry name" value="Leu-rich_rpt"/>
</dbReference>
<dbReference type="PANTHER" id="PTHR48061:SF2">
    <property type="entry name" value="RECEPTOR LIKE PROTEIN 30-LIKE"/>
    <property type="match status" value="1"/>
</dbReference>
<dbReference type="InterPro" id="IPR046956">
    <property type="entry name" value="RLP23-like"/>
</dbReference>
<sequence length="407" mass="45348">MLRGKFPPLSLSCANYLDLSNNSFTSVIPDDISNDLPNLKFFTLSKNNFHGFIPPSICKAGNLEVLDLSHNHLNGTIPDCLMESLEILNLRNNQLNGDIPQNIPETCSLKTLDISENLLQGQIPLLLASCTALEFVNIGDNQIDGTFPCHFTAMSRLRVLVLRSNKLHGEIGCLHSHGTWQMLQIIDLSSNNFGGTLLVSLLASLEAMKVNKDFNHLQHQFSDYVNDELYYEDTMSATLKDLQLELVKIWTIFTLIDFSSNRLVGPIPNTIGDLKALYVLNLSHNAISGSIPPILGNLHQLDSNLDFLSLLNLSNNQLVGNIPTSGQFLTFAKSSFEGNLGLCGLLLNKNCSITTNGTEEVGENGDDDDSEKKWFYMGIPLGFVVGFWVFFGPLMFVRSWRFAYYRF</sequence>